<dbReference type="Gene3D" id="3.40.50.10900">
    <property type="entry name" value="PAC-like subunit"/>
    <property type="match status" value="1"/>
</dbReference>
<dbReference type="Proteomes" id="UP000501003">
    <property type="component" value="Chromosome"/>
</dbReference>
<dbReference type="InterPro" id="IPR038389">
    <property type="entry name" value="PSMG2_sf"/>
</dbReference>
<evidence type="ECO:0000313" key="2">
    <source>
        <dbReference type="EMBL" id="QKJ25221.1"/>
    </source>
</evidence>
<dbReference type="InterPro" id="IPR019151">
    <property type="entry name" value="Proteasome_assmbl_chaperone_2"/>
</dbReference>
<keyword evidence="3" id="KW-1185">Reference proteome</keyword>
<dbReference type="RefSeq" id="WP_173493518.1">
    <property type="nucleotide sequence ID" value="NZ_CP054056.1"/>
</dbReference>
<proteinExistence type="predicted"/>
<evidence type="ECO:0000313" key="3">
    <source>
        <dbReference type="Proteomes" id="UP000501003"/>
    </source>
</evidence>
<accession>A0A7D4PQR0</accession>
<dbReference type="Gene3D" id="1.10.287.100">
    <property type="match status" value="1"/>
</dbReference>
<sequence>MSKLYRVYGERTELKGLPLVAMLSGFTDSGSTISQLSEHFFAHLDNELLIRFDNDQLLDYRSRRPVLYFEKDHIESYEPNTLGIYLVQDEAEQSFLLLEGYEPDFKWEAFTEAIIEIAKDFEISSLTWVHSIPFPIPHTRPIGITVSGNRADMIDRFSEWKPQTQVPGNIVHMLEYRLSAESLPVVGFVLLVPHYLADNEVPAAALSGLELITAATGLVFPSDEIRERANKFAAKVDAQVEENQELSKLVATLEQTYQSGTGPSRAPIGKPSAPTPSADQIADELEKYLSSIRRNSEDSE</sequence>
<name>A0A7D4PQR0_9MICO</name>
<protein>
    <submittedName>
        <fullName evidence="2">PAC2 family protein</fullName>
    </submittedName>
</protein>
<feature type="region of interest" description="Disordered" evidence="1">
    <location>
        <begin position="258"/>
        <end position="278"/>
    </location>
</feature>
<dbReference type="InterPro" id="IPR008492">
    <property type="entry name" value="Rv2714-like"/>
</dbReference>
<dbReference type="Pfam" id="PF09754">
    <property type="entry name" value="PAC2"/>
    <property type="match status" value="1"/>
</dbReference>
<dbReference type="KEGG" id="aqg:HRU87_03280"/>
<evidence type="ECO:0000256" key="1">
    <source>
        <dbReference type="SAM" id="MobiDB-lite"/>
    </source>
</evidence>
<organism evidence="2 3">
    <name type="scientific">Aquiluna borgnonia</name>
    <dbReference type="NCBI Taxonomy" id="2499157"/>
    <lineage>
        <taxon>Bacteria</taxon>
        <taxon>Bacillati</taxon>
        <taxon>Actinomycetota</taxon>
        <taxon>Actinomycetes</taxon>
        <taxon>Micrococcales</taxon>
        <taxon>Microbacteriaceae</taxon>
        <taxon>Luna cluster</taxon>
        <taxon>Luna-1 subcluster</taxon>
        <taxon>Aquiluna</taxon>
    </lineage>
</organism>
<dbReference type="AlphaFoldDB" id="A0A7D4PQR0"/>
<reference evidence="2 3" key="1">
    <citation type="submission" date="2020-05" db="EMBL/GenBank/DDBJ databases">
        <title>Aquirufa sp. strain 15G-AUS-rot a new Aquirufa species.</title>
        <authorList>
            <person name="Pitt A."/>
            <person name="Hahn M.W."/>
        </authorList>
    </citation>
    <scope>NUCLEOTIDE SEQUENCE [LARGE SCALE GENOMIC DNA]</scope>
    <source>
        <strain evidence="2 3">15G-AUS-rot</strain>
    </source>
</reference>
<dbReference type="SUPFAM" id="SSF159659">
    <property type="entry name" value="Cgl1923-like"/>
    <property type="match status" value="1"/>
</dbReference>
<dbReference type="EMBL" id="CP054056">
    <property type="protein sequence ID" value="QKJ25221.1"/>
    <property type="molecule type" value="Genomic_DNA"/>
</dbReference>
<gene>
    <name evidence="2" type="ORF">HRU87_03280</name>
</gene>
<dbReference type="PIRSF" id="PIRSF028754">
    <property type="entry name" value="UCP028754"/>
    <property type="match status" value="1"/>
</dbReference>